<dbReference type="AlphaFoldDB" id="A0AAD5J2D2"/>
<evidence type="ECO:0000256" key="6">
    <source>
        <dbReference type="RuleBase" id="RU367047"/>
    </source>
</evidence>
<feature type="region of interest" description="Disordered" evidence="7">
    <location>
        <begin position="12"/>
        <end position="45"/>
    </location>
</feature>
<dbReference type="EMBL" id="JAJSOW010000101">
    <property type="protein sequence ID" value="KAI9180160.1"/>
    <property type="molecule type" value="Genomic_DNA"/>
</dbReference>
<dbReference type="PANTHER" id="PTHR31916:SF37">
    <property type="entry name" value="ALKALINE_NEUTRAL INVERTASE"/>
    <property type="match status" value="1"/>
</dbReference>
<evidence type="ECO:0000313" key="8">
    <source>
        <dbReference type="EMBL" id="KAI9180160.1"/>
    </source>
</evidence>
<protein>
    <recommendedName>
        <fullName evidence="6">Alkaline/neutral invertase</fullName>
        <ecNumber evidence="6">3.2.1.26</ecNumber>
    </recommendedName>
</protein>
<comment type="function">
    <text evidence="6">Invertase that cleaves sucrose into glucose and fructose.</text>
</comment>
<feature type="compositionally biased region" description="Basic and acidic residues" evidence="7">
    <location>
        <begin position="138"/>
        <end position="147"/>
    </location>
</feature>
<dbReference type="Pfam" id="PF12899">
    <property type="entry name" value="Glyco_hydro_100"/>
    <property type="match status" value="1"/>
</dbReference>
<evidence type="ECO:0000256" key="5">
    <source>
        <dbReference type="ARBA" id="ARBA00023295"/>
    </source>
</evidence>
<dbReference type="GO" id="GO:0004575">
    <property type="term" value="F:sucrose alpha-glucosidase activity"/>
    <property type="evidence" value="ECO:0007669"/>
    <property type="project" value="TreeGrafter"/>
</dbReference>
<evidence type="ECO:0000256" key="2">
    <source>
        <dbReference type="ARBA" id="ARBA00007671"/>
    </source>
</evidence>
<comment type="caution">
    <text evidence="8">The sequence shown here is derived from an EMBL/GenBank/DDBJ whole genome shotgun (WGS) entry which is preliminary data.</text>
</comment>
<feature type="region of interest" description="Disordered" evidence="7">
    <location>
        <begin position="73"/>
        <end position="159"/>
    </location>
</feature>
<evidence type="ECO:0000256" key="1">
    <source>
        <dbReference type="ARBA" id="ARBA00000094"/>
    </source>
</evidence>
<dbReference type="FunFam" id="1.50.10.10:FF:000001">
    <property type="entry name" value="probable alkaline/neutral invertase B"/>
    <property type="match status" value="1"/>
</dbReference>
<keyword evidence="3 6" id="KW-0378">Hydrolase</keyword>
<sequence length="707" mass="79231">MSKTLRELLHSEMELKDTPKPEPETKTVNGFSAVDGDSTEQELKSAEEAFPCNCNDVSVDEATALDALEELQNELTSKNLDTPDKSSTTTPEKPSADFITIEALQNELTSKNLDTPDKSSTTTPEKPSADFITIEASRFAEESKENEDSASLDGEGSSGSLMKEILDSLQSGETVKPEKGKKKVRLQTGDSVLPDNVILQPKATALKPCPSVGTNLEGFDAALRSTVGGPQANGESGGASMMEEAWEILKKSYVYFKGKPVGTFAAMDPNAEALNYNQVFVRDFVPTALACLMRIPPETEIVKNFLLKTLHLQGWEKRIDNFTLGEGVMPASFKVLFDSHRHKESLVADFGGSAIGRVAPVDSGFWWIIILRSYTKCTRDYTLSELPEVQRGMKLILNLCLSDGFDTFPTLLCADGCSMIDRRMGIYGYPIEIQALFYFALRCARQMLKPERDGKELIERIDKRITALSFHIQKYFWLDFTQLNNIYRYKTEEYSHTAVNKFNVIPDSIPDWVFDFMPLRGGYFIGNVSPARMDFRWFLVGNCIAILSSLATPAQATAIMDLIEERWDDLIGEMPLKISYPALQGHEWRIVTGFDPKNTRWSYHNGGSWPVLLWLLTAASIKIGRPQIAKRAIELVEQRLSKDGWPEYYDGKTGRYVGKQARKYQTWSIAGYLVAKLMVEDPSNLLMISLEEDKKISKPRLTRAASF</sequence>
<comment type="catalytic activity">
    <reaction evidence="1 6">
        <text>Hydrolysis of terminal non-reducing beta-D-fructofuranoside residues in beta-D-fructofuranosides.</text>
        <dbReference type="EC" id="3.2.1.26"/>
    </reaction>
</comment>
<dbReference type="PANTHER" id="PTHR31916">
    <property type="match status" value="1"/>
</dbReference>
<organism evidence="8 9">
    <name type="scientific">Acer negundo</name>
    <name type="common">Box elder</name>
    <dbReference type="NCBI Taxonomy" id="4023"/>
    <lineage>
        <taxon>Eukaryota</taxon>
        <taxon>Viridiplantae</taxon>
        <taxon>Streptophyta</taxon>
        <taxon>Embryophyta</taxon>
        <taxon>Tracheophyta</taxon>
        <taxon>Spermatophyta</taxon>
        <taxon>Magnoliopsida</taxon>
        <taxon>eudicotyledons</taxon>
        <taxon>Gunneridae</taxon>
        <taxon>Pentapetalae</taxon>
        <taxon>rosids</taxon>
        <taxon>malvids</taxon>
        <taxon>Sapindales</taxon>
        <taxon>Sapindaceae</taxon>
        <taxon>Hippocastanoideae</taxon>
        <taxon>Acereae</taxon>
        <taxon>Acer</taxon>
    </lineage>
</organism>
<dbReference type="Gene3D" id="1.50.10.10">
    <property type="match status" value="1"/>
</dbReference>
<accession>A0AAD5J2D2</accession>
<name>A0AAD5J2D2_ACENE</name>
<gene>
    <name evidence="8" type="ORF">LWI28_001869</name>
</gene>
<dbReference type="SUPFAM" id="SSF48208">
    <property type="entry name" value="Six-hairpin glycosidases"/>
    <property type="match status" value="1"/>
</dbReference>
<keyword evidence="4 6" id="KW-0119">Carbohydrate metabolism</keyword>
<dbReference type="EC" id="3.2.1.26" evidence="6"/>
<feature type="compositionally biased region" description="Basic and acidic residues" evidence="7">
    <location>
        <begin position="12"/>
        <end position="25"/>
    </location>
</feature>
<dbReference type="Proteomes" id="UP001064489">
    <property type="component" value="Chromosome 4"/>
</dbReference>
<dbReference type="InterPro" id="IPR012341">
    <property type="entry name" value="6hp_glycosidase-like_sf"/>
</dbReference>
<evidence type="ECO:0000313" key="9">
    <source>
        <dbReference type="Proteomes" id="UP001064489"/>
    </source>
</evidence>
<feature type="compositionally biased region" description="Polar residues" evidence="7">
    <location>
        <begin position="73"/>
        <end position="92"/>
    </location>
</feature>
<dbReference type="InterPro" id="IPR008928">
    <property type="entry name" value="6-hairpin_glycosidase_sf"/>
</dbReference>
<comment type="similarity">
    <text evidence="2 6">Belongs to the glycosyl hydrolase 100 family.</text>
</comment>
<evidence type="ECO:0000256" key="4">
    <source>
        <dbReference type="ARBA" id="ARBA00023277"/>
    </source>
</evidence>
<dbReference type="InterPro" id="IPR024746">
    <property type="entry name" value="Glyco_hydro_100"/>
</dbReference>
<keyword evidence="5 6" id="KW-0326">Glycosidase</keyword>
<dbReference type="GO" id="GO:0005987">
    <property type="term" value="P:sucrose catabolic process"/>
    <property type="evidence" value="ECO:0007669"/>
    <property type="project" value="TreeGrafter"/>
</dbReference>
<evidence type="ECO:0000256" key="7">
    <source>
        <dbReference type="SAM" id="MobiDB-lite"/>
    </source>
</evidence>
<keyword evidence="9" id="KW-1185">Reference proteome</keyword>
<proteinExistence type="inferred from homology"/>
<evidence type="ECO:0000256" key="3">
    <source>
        <dbReference type="ARBA" id="ARBA00022801"/>
    </source>
</evidence>
<reference evidence="8" key="2">
    <citation type="submission" date="2023-02" db="EMBL/GenBank/DDBJ databases">
        <authorList>
            <person name="Swenson N.G."/>
            <person name="Wegrzyn J.L."/>
            <person name="Mcevoy S.L."/>
        </authorList>
    </citation>
    <scope>NUCLEOTIDE SEQUENCE</scope>
    <source>
        <strain evidence="8">91603</strain>
        <tissue evidence="8">Leaf</tissue>
    </source>
</reference>
<reference evidence="8" key="1">
    <citation type="journal article" date="2022" name="Plant J.">
        <title>Strategies of tolerance reflected in two North American maple genomes.</title>
        <authorList>
            <person name="McEvoy S.L."/>
            <person name="Sezen U.U."/>
            <person name="Trouern-Trend A."/>
            <person name="McMahon S.M."/>
            <person name="Schaberg P.G."/>
            <person name="Yang J."/>
            <person name="Wegrzyn J.L."/>
            <person name="Swenson N.G."/>
        </authorList>
    </citation>
    <scope>NUCLEOTIDE SEQUENCE</scope>
    <source>
        <strain evidence="8">91603</strain>
    </source>
</reference>
<feature type="compositionally biased region" description="Polar residues" evidence="7">
    <location>
        <begin position="106"/>
        <end position="125"/>
    </location>
</feature>
<dbReference type="GO" id="GO:0033926">
    <property type="term" value="F:endo-alpha-N-acetylgalactosaminidase activity"/>
    <property type="evidence" value="ECO:0007669"/>
    <property type="project" value="UniProtKB-UniRule"/>
</dbReference>